<feature type="transmembrane region" description="Helical" evidence="8">
    <location>
        <begin position="176"/>
        <end position="199"/>
    </location>
</feature>
<feature type="region of interest" description="Disordered" evidence="7">
    <location>
        <begin position="464"/>
        <end position="512"/>
    </location>
</feature>
<dbReference type="InterPro" id="IPR050382">
    <property type="entry name" value="MFS_Na/Anion_cotransporter"/>
</dbReference>
<dbReference type="GO" id="GO:0006820">
    <property type="term" value="P:monoatomic anion transport"/>
    <property type="evidence" value="ECO:0007669"/>
    <property type="project" value="TreeGrafter"/>
</dbReference>
<evidence type="ECO:0000256" key="5">
    <source>
        <dbReference type="ARBA" id="ARBA00022989"/>
    </source>
</evidence>
<evidence type="ECO:0000256" key="7">
    <source>
        <dbReference type="SAM" id="MobiDB-lite"/>
    </source>
</evidence>
<dbReference type="InterPro" id="IPR036259">
    <property type="entry name" value="MFS_trans_sf"/>
</dbReference>
<keyword evidence="2" id="KW-0813">Transport</keyword>
<feature type="transmembrane region" description="Helical" evidence="8">
    <location>
        <begin position="344"/>
        <end position="363"/>
    </location>
</feature>
<dbReference type="Proteomes" id="UP001151699">
    <property type="component" value="Chromosome A"/>
</dbReference>
<feature type="transmembrane region" description="Helical" evidence="8">
    <location>
        <begin position="307"/>
        <end position="332"/>
    </location>
</feature>
<dbReference type="InterPro" id="IPR020846">
    <property type="entry name" value="MFS_dom"/>
</dbReference>
<feature type="transmembrane region" description="Helical" evidence="8">
    <location>
        <begin position="369"/>
        <end position="388"/>
    </location>
</feature>
<feature type="transmembrane region" description="Helical" evidence="8">
    <location>
        <begin position="140"/>
        <end position="164"/>
    </location>
</feature>
<feature type="transmembrane region" description="Helical" evidence="8">
    <location>
        <begin position="12"/>
        <end position="35"/>
    </location>
</feature>
<feature type="transmembrane region" description="Helical" evidence="8">
    <location>
        <begin position="434"/>
        <end position="455"/>
    </location>
</feature>
<dbReference type="AlphaFoldDB" id="A0A9Q0NAR0"/>
<reference evidence="10" key="1">
    <citation type="submission" date="2022-07" db="EMBL/GenBank/DDBJ databases">
        <authorList>
            <person name="Trinca V."/>
            <person name="Uliana J.V.C."/>
            <person name="Torres T.T."/>
            <person name="Ward R.J."/>
            <person name="Monesi N."/>
        </authorList>
    </citation>
    <scope>NUCLEOTIDE SEQUENCE</scope>
    <source>
        <strain evidence="10">HSMRA1968</strain>
        <tissue evidence="10">Whole embryos</tissue>
    </source>
</reference>
<feature type="compositionally biased region" description="Basic and acidic residues" evidence="7">
    <location>
        <begin position="476"/>
        <end position="512"/>
    </location>
</feature>
<dbReference type="OrthoDB" id="2985014at2759"/>
<sequence>MLTGWRKTLSKFFIIPHRLIVSTMGFLAIMLAYTIRTSLSLSITKMVASHGHSASAEECIVENGSKPGTSKPGQFDWSEELQGVILASFYIGYVITHIPGGVVASRYGGKNTLLLGMFVAAFFTLITPVCVESGGAPVLITLRIIIGLGEGLIFPSCNALLASWVPLSERSKMGTLTYSGAQIGSIFGSLVSGSLLSSIDGWGSVFYFFGGISFIWIVVFALICYKDPDSHPFLSDKEKEYLKNEMGEYERDKEVKAVPWRQILSSPAVIALIFAQLGHNWGFFIMVTDLPKYMNDVLKFSIKENGFYNALPFLAMFIVAQLTGFVSDFIISKKYMSITNVRKFFTIFAAVGPGCFIIGASYAGCDKTLVVVLFTIGMGCMGTFYSGLKVNNLDLAPNYAGVIMAITNGVGGFNGILAPYIVGVLTPNSLMKEWRVVFWTAFVIFALTSVIYGIWASGEMQPWNNPEKITAEEDGDEKKAKAVEQSEQKEDNEKKVENDQTDDKNDELKLKE</sequence>
<gene>
    <name evidence="10" type="primary">Picot_7</name>
    <name evidence="10" type="ORF">Bhyg_01387</name>
</gene>
<evidence type="ECO:0000256" key="4">
    <source>
        <dbReference type="ARBA" id="ARBA00022847"/>
    </source>
</evidence>
<keyword evidence="11" id="KW-1185">Reference proteome</keyword>
<evidence type="ECO:0000256" key="1">
    <source>
        <dbReference type="ARBA" id="ARBA00004141"/>
    </source>
</evidence>
<evidence type="ECO:0000256" key="6">
    <source>
        <dbReference type="ARBA" id="ARBA00023136"/>
    </source>
</evidence>
<dbReference type="FunFam" id="1.20.1250.20:FF:000003">
    <property type="entry name" value="Solute carrier family 17 member 3"/>
    <property type="match status" value="1"/>
</dbReference>
<keyword evidence="4" id="KW-0769">Symport</keyword>
<name>A0A9Q0NAR0_9DIPT</name>
<feature type="transmembrane region" description="Helical" evidence="8">
    <location>
        <begin position="205"/>
        <end position="225"/>
    </location>
</feature>
<dbReference type="InterPro" id="IPR011701">
    <property type="entry name" value="MFS"/>
</dbReference>
<dbReference type="Pfam" id="PF07690">
    <property type="entry name" value="MFS_1"/>
    <property type="match status" value="1"/>
</dbReference>
<organism evidence="10 11">
    <name type="scientific">Pseudolycoriella hygida</name>
    <dbReference type="NCBI Taxonomy" id="35572"/>
    <lineage>
        <taxon>Eukaryota</taxon>
        <taxon>Metazoa</taxon>
        <taxon>Ecdysozoa</taxon>
        <taxon>Arthropoda</taxon>
        <taxon>Hexapoda</taxon>
        <taxon>Insecta</taxon>
        <taxon>Pterygota</taxon>
        <taxon>Neoptera</taxon>
        <taxon>Endopterygota</taxon>
        <taxon>Diptera</taxon>
        <taxon>Nematocera</taxon>
        <taxon>Sciaroidea</taxon>
        <taxon>Sciaridae</taxon>
        <taxon>Pseudolycoriella</taxon>
    </lineage>
</organism>
<dbReference type="PANTHER" id="PTHR11662">
    <property type="entry name" value="SOLUTE CARRIER FAMILY 17"/>
    <property type="match status" value="1"/>
</dbReference>
<dbReference type="GO" id="GO:0015293">
    <property type="term" value="F:symporter activity"/>
    <property type="evidence" value="ECO:0007669"/>
    <property type="project" value="UniProtKB-KW"/>
</dbReference>
<keyword evidence="6 8" id="KW-0472">Membrane</keyword>
<proteinExistence type="predicted"/>
<keyword evidence="3 8" id="KW-0812">Transmembrane</keyword>
<evidence type="ECO:0000313" key="10">
    <source>
        <dbReference type="EMBL" id="KAJ6646176.1"/>
    </source>
</evidence>
<dbReference type="Gene3D" id="1.20.1250.20">
    <property type="entry name" value="MFS general substrate transporter like domains"/>
    <property type="match status" value="2"/>
</dbReference>
<feature type="transmembrane region" description="Helical" evidence="8">
    <location>
        <begin position="112"/>
        <end position="134"/>
    </location>
</feature>
<dbReference type="GO" id="GO:0016020">
    <property type="term" value="C:membrane"/>
    <property type="evidence" value="ECO:0007669"/>
    <property type="project" value="UniProtKB-SubCell"/>
</dbReference>
<evidence type="ECO:0000256" key="2">
    <source>
        <dbReference type="ARBA" id="ARBA00022448"/>
    </source>
</evidence>
<evidence type="ECO:0000313" key="11">
    <source>
        <dbReference type="Proteomes" id="UP001151699"/>
    </source>
</evidence>
<protein>
    <submittedName>
        <fullName evidence="10">Inorganic phosphate cotransporter</fullName>
    </submittedName>
</protein>
<comment type="subcellular location">
    <subcellularLocation>
        <location evidence="1">Membrane</location>
        <topology evidence="1">Multi-pass membrane protein</topology>
    </subcellularLocation>
</comment>
<evidence type="ECO:0000259" key="9">
    <source>
        <dbReference type="PROSITE" id="PS50850"/>
    </source>
</evidence>
<evidence type="ECO:0000256" key="3">
    <source>
        <dbReference type="ARBA" id="ARBA00022692"/>
    </source>
</evidence>
<feature type="transmembrane region" description="Helical" evidence="8">
    <location>
        <begin position="81"/>
        <end position="100"/>
    </location>
</feature>
<dbReference type="CDD" id="cd17318">
    <property type="entry name" value="MFS_SLC17"/>
    <property type="match status" value="1"/>
</dbReference>
<evidence type="ECO:0000256" key="8">
    <source>
        <dbReference type="SAM" id="Phobius"/>
    </source>
</evidence>
<comment type="caution">
    <text evidence="10">The sequence shown here is derived from an EMBL/GenBank/DDBJ whole genome shotgun (WGS) entry which is preliminary data.</text>
</comment>
<dbReference type="PANTHER" id="PTHR11662:SF415">
    <property type="entry name" value="AT30085P-RELATED"/>
    <property type="match status" value="1"/>
</dbReference>
<feature type="transmembrane region" description="Helical" evidence="8">
    <location>
        <begin position="400"/>
        <end position="422"/>
    </location>
</feature>
<dbReference type="PROSITE" id="PS50850">
    <property type="entry name" value="MFS"/>
    <property type="match status" value="1"/>
</dbReference>
<feature type="transmembrane region" description="Helical" evidence="8">
    <location>
        <begin position="263"/>
        <end position="287"/>
    </location>
</feature>
<feature type="domain" description="Major facilitator superfamily (MFS) profile" evidence="9">
    <location>
        <begin position="18"/>
        <end position="461"/>
    </location>
</feature>
<dbReference type="SUPFAM" id="SSF103473">
    <property type="entry name" value="MFS general substrate transporter"/>
    <property type="match status" value="1"/>
</dbReference>
<keyword evidence="5 8" id="KW-1133">Transmembrane helix</keyword>
<dbReference type="FunFam" id="1.20.1250.20:FF:000423">
    <property type="entry name" value="Putative inorganic phosphate cotransporter-like Protein"/>
    <property type="match status" value="1"/>
</dbReference>
<accession>A0A9Q0NAR0</accession>
<dbReference type="EMBL" id="WJQU01000001">
    <property type="protein sequence ID" value="KAJ6646176.1"/>
    <property type="molecule type" value="Genomic_DNA"/>
</dbReference>